<dbReference type="GO" id="GO:0003743">
    <property type="term" value="F:translation initiation factor activity"/>
    <property type="evidence" value="ECO:0007669"/>
    <property type="project" value="TreeGrafter"/>
</dbReference>
<dbReference type="InterPro" id="IPR036925">
    <property type="entry name" value="TIF_IF2_dom3_sf"/>
</dbReference>
<evidence type="ECO:0000313" key="6">
    <source>
        <dbReference type="Proteomes" id="UP000281553"/>
    </source>
</evidence>
<protein>
    <submittedName>
        <fullName evidence="5">Uncharacterized protein</fullName>
    </submittedName>
</protein>
<dbReference type="SUPFAM" id="SSF50447">
    <property type="entry name" value="Translation proteins"/>
    <property type="match status" value="1"/>
</dbReference>
<keyword evidence="1" id="KW-0547">Nucleotide-binding</keyword>
<dbReference type="EMBL" id="UYRU01088820">
    <property type="protein sequence ID" value="VDN36390.1"/>
    <property type="molecule type" value="Genomic_DNA"/>
</dbReference>
<dbReference type="CDD" id="cd16266">
    <property type="entry name" value="IF2_aeIF5B_IV"/>
    <property type="match status" value="1"/>
</dbReference>
<evidence type="ECO:0000259" key="4">
    <source>
        <dbReference type="Pfam" id="PF14578"/>
    </source>
</evidence>
<dbReference type="PANTHER" id="PTHR43381">
    <property type="entry name" value="TRANSLATION INITIATION FACTOR IF-2-RELATED"/>
    <property type="match status" value="1"/>
</dbReference>
<reference evidence="5 6" key="1">
    <citation type="submission" date="2018-11" db="EMBL/GenBank/DDBJ databases">
        <authorList>
            <consortium name="Pathogen Informatics"/>
        </authorList>
    </citation>
    <scope>NUCLEOTIDE SEQUENCE [LARGE SCALE GENOMIC DNA]</scope>
</reference>
<dbReference type="OrthoDB" id="4928at2759"/>
<evidence type="ECO:0000256" key="1">
    <source>
        <dbReference type="ARBA" id="ARBA00022741"/>
    </source>
</evidence>
<dbReference type="InterPro" id="IPR009000">
    <property type="entry name" value="Transl_B-barrel_sf"/>
</dbReference>
<feature type="domain" description="Elongation factor Tu-type" evidence="4">
    <location>
        <begin position="115"/>
        <end position="206"/>
    </location>
</feature>
<dbReference type="Proteomes" id="UP000281553">
    <property type="component" value="Unassembled WGS sequence"/>
</dbReference>
<dbReference type="Pfam" id="PF14578">
    <property type="entry name" value="GTP_EFTU_D4"/>
    <property type="match status" value="1"/>
</dbReference>
<evidence type="ECO:0000259" key="3">
    <source>
        <dbReference type="Pfam" id="PF11987"/>
    </source>
</evidence>
<organism evidence="5 6">
    <name type="scientific">Dibothriocephalus latus</name>
    <name type="common">Fish tapeworm</name>
    <name type="synonym">Diphyllobothrium latum</name>
    <dbReference type="NCBI Taxonomy" id="60516"/>
    <lineage>
        <taxon>Eukaryota</taxon>
        <taxon>Metazoa</taxon>
        <taxon>Spiralia</taxon>
        <taxon>Lophotrochozoa</taxon>
        <taxon>Platyhelminthes</taxon>
        <taxon>Cestoda</taxon>
        <taxon>Eucestoda</taxon>
        <taxon>Diphyllobothriidea</taxon>
        <taxon>Diphyllobothriidae</taxon>
        <taxon>Dibothriocephalus</taxon>
    </lineage>
</organism>
<dbReference type="FunFam" id="2.40.30.10:FF:000026">
    <property type="entry name" value="Eukaryotic translation initiation factor 5B"/>
    <property type="match status" value="1"/>
</dbReference>
<evidence type="ECO:0000256" key="2">
    <source>
        <dbReference type="ARBA" id="ARBA00023134"/>
    </source>
</evidence>
<dbReference type="Pfam" id="PF11987">
    <property type="entry name" value="IF-2"/>
    <property type="match status" value="1"/>
</dbReference>
<dbReference type="PANTHER" id="PTHR43381:SF4">
    <property type="entry name" value="EUKARYOTIC TRANSLATION INITIATION FACTOR 5B"/>
    <property type="match status" value="1"/>
</dbReference>
<feature type="domain" description="Translation initiation factor IF- 2" evidence="3">
    <location>
        <begin position="32"/>
        <end position="93"/>
    </location>
</feature>
<dbReference type="GO" id="GO:0005525">
    <property type="term" value="F:GTP binding"/>
    <property type="evidence" value="ECO:0007669"/>
    <property type="project" value="UniProtKB-KW"/>
</dbReference>
<gene>
    <name evidence="5" type="ORF">DILT_LOCUS17019</name>
</gene>
<proteinExistence type="predicted"/>
<dbReference type="InterPro" id="IPR023115">
    <property type="entry name" value="TIF_IF2_dom3"/>
</dbReference>
<sequence length="244" mass="28356">MISKANSFLGGLFMRFRWNYFSILLLFQYSGISVGTVHKKDVMKASIMVERDLKWAVILAFDVKVDKDAQRFATEVGVRIFTSEIIYHLQQKMEEYVEELMKDNRRKHRDQAVFPVKLTILPDMVFNKRAPIVMGVRVEAGLLREGTPICVPTRDNICLGRVFSIESNHKTVPEARTGQEVCVRIDPLESEAPKLFGRHFDHTDTLISKISRESIDIVKEFFRNDLNKEDWKLMVELKKYLSIL</sequence>
<dbReference type="InterPro" id="IPR015760">
    <property type="entry name" value="TIF_IF2"/>
</dbReference>
<keyword evidence="2" id="KW-0342">GTP-binding</keyword>
<dbReference type="AlphaFoldDB" id="A0A3P7N8U9"/>
<evidence type="ECO:0000313" key="5">
    <source>
        <dbReference type="EMBL" id="VDN36390.1"/>
    </source>
</evidence>
<name>A0A3P7N8U9_DIBLA</name>
<dbReference type="GO" id="GO:0005739">
    <property type="term" value="C:mitochondrion"/>
    <property type="evidence" value="ECO:0007669"/>
    <property type="project" value="TreeGrafter"/>
</dbReference>
<dbReference type="Gene3D" id="2.40.30.10">
    <property type="entry name" value="Translation factors"/>
    <property type="match status" value="1"/>
</dbReference>
<dbReference type="SUPFAM" id="SSF52156">
    <property type="entry name" value="Initiation factor IF2/eIF5b, domain 3"/>
    <property type="match status" value="1"/>
</dbReference>
<dbReference type="InterPro" id="IPR029459">
    <property type="entry name" value="EFTU-type"/>
</dbReference>
<dbReference type="Gene3D" id="3.40.50.10050">
    <property type="entry name" value="Translation initiation factor IF- 2, domain 3"/>
    <property type="match status" value="1"/>
</dbReference>
<accession>A0A3P7N8U9</accession>
<keyword evidence="6" id="KW-1185">Reference proteome</keyword>